<name>A0ABT7MTI5_9MICO</name>
<reference evidence="1 2" key="1">
    <citation type="submission" date="2023-06" db="EMBL/GenBank/DDBJ databases">
        <title>Microbacterium sp. nov., isolated from a waste landfill.</title>
        <authorList>
            <person name="Wen W."/>
        </authorList>
    </citation>
    <scope>NUCLEOTIDE SEQUENCE [LARGE SCALE GENOMIC DNA]</scope>
    <source>
        <strain evidence="1 2">ASV49</strain>
    </source>
</reference>
<accession>A0ABT7MTI5</accession>
<gene>
    <name evidence="1" type="ORF">QSV35_00280</name>
</gene>
<evidence type="ECO:0000313" key="2">
    <source>
        <dbReference type="Proteomes" id="UP001235064"/>
    </source>
</evidence>
<evidence type="ECO:0000313" key="1">
    <source>
        <dbReference type="EMBL" id="MDL9977756.1"/>
    </source>
</evidence>
<dbReference type="EMBL" id="JASXSZ010000001">
    <property type="protein sequence ID" value="MDL9977756.1"/>
    <property type="molecule type" value="Genomic_DNA"/>
</dbReference>
<comment type="caution">
    <text evidence="1">The sequence shown here is derived from an EMBL/GenBank/DDBJ whole genome shotgun (WGS) entry which is preliminary data.</text>
</comment>
<dbReference type="RefSeq" id="WP_286285529.1">
    <property type="nucleotide sequence ID" value="NZ_JASXSZ010000001.1"/>
</dbReference>
<dbReference type="Proteomes" id="UP001235064">
    <property type="component" value="Unassembled WGS sequence"/>
</dbReference>
<protein>
    <submittedName>
        <fullName evidence="1">Uncharacterized protein</fullName>
    </submittedName>
</protein>
<keyword evidence="2" id="KW-1185">Reference proteome</keyword>
<sequence length="242" mass="26442">MSMQTSPRQAASATPHLPDGEGERFTGFGVMAVPFASGHVLALRVWARTTIGAPYRSVWHRDPSGSWHMYVTAAPERSCPRYFSAAASFERVAGIDVEWSDAAALRVRIPSVLDWTVHLEATPATKAMSAIAQMIPANAKRSDAVLGAMGPMSRPVLRTGRMRMVGAAPNRQRFQVVPERVWRVAASAATIEGASLGTTHPLDRQTRLGDFWMPQRGVFYVGDARFEAFDPTRHDAPRVATA</sequence>
<proteinExistence type="predicted"/>
<organism evidence="1 2">
    <name type="scientific">Microbacterium candidum</name>
    <dbReference type="NCBI Taxonomy" id="3041922"/>
    <lineage>
        <taxon>Bacteria</taxon>
        <taxon>Bacillati</taxon>
        <taxon>Actinomycetota</taxon>
        <taxon>Actinomycetes</taxon>
        <taxon>Micrococcales</taxon>
        <taxon>Microbacteriaceae</taxon>
        <taxon>Microbacterium</taxon>
    </lineage>
</organism>